<dbReference type="Pfam" id="PF10443">
    <property type="entry name" value="RNA12"/>
    <property type="match status" value="1"/>
</dbReference>
<evidence type="ECO:0000256" key="13">
    <source>
        <dbReference type="SAM" id="Coils"/>
    </source>
</evidence>
<dbReference type="CDD" id="cd12433">
    <property type="entry name" value="RRM_Yme2p_like"/>
    <property type="match status" value="1"/>
</dbReference>
<feature type="region of interest" description="Disordered" evidence="14">
    <location>
        <begin position="617"/>
        <end position="638"/>
    </location>
</feature>
<evidence type="ECO:0000256" key="1">
    <source>
        <dbReference type="ARBA" id="ARBA00004434"/>
    </source>
</evidence>
<dbReference type="OrthoDB" id="10267654at2759"/>
<evidence type="ECO:0000256" key="3">
    <source>
        <dbReference type="ARBA" id="ARBA00020222"/>
    </source>
</evidence>
<dbReference type="InterPro" id="IPR018850">
    <property type="entry name" value="Mt_escape_2_C"/>
</dbReference>
<comment type="caution">
    <text evidence="16">The sequence shown here is derived from an EMBL/GenBank/DDBJ whole genome shotgun (WGS) entry which is preliminary data.</text>
</comment>
<feature type="compositionally biased region" description="Acidic residues" evidence="14">
    <location>
        <begin position="617"/>
        <end position="627"/>
    </location>
</feature>
<reference evidence="17" key="1">
    <citation type="submission" date="2019-06" db="EMBL/GenBank/DDBJ databases">
        <authorList>
            <person name="Broberg M."/>
        </authorList>
    </citation>
    <scope>NUCLEOTIDE SEQUENCE [LARGE SCALE GENOMIC DNA]</scope>
</reference>
<keyword evidence="12" id="KW-0507">mRNA processing</keyword>
<evidence type="ECO:0000256" key="8">
    <source>
        <dbReference type="ARBA" id="ARBA00023128"/>
    </source>
</evidence>
<dbReference type="InterPro" id="IPR012677">
    <property type="entry name" value="Nucleotide-bd_a/b_plait_sf"/>
</dbReference>
<evidence type="ECO:0000256" key="2">
    <source>
        <dbReference type="ARBA" id="ARBA00010320"/>
    </source>
</evidence>
<dbReference type="Gene3D" id="3.30.70.330">
    <property type="match status" value="1"/>
</dbReference>
<comment type="function">
    <text evidence="10 12">Plays a role in maintaining the mitochondrial genome and in controlling the mtDNA escape. Involved in the regulation of mtDNA nucleotide structure and number. May have a dispensable role in early maturation of pre-rRNA.</text>
</comment>
<keyword evidence="11 12" id="KW-0694">RNA-binding</keyword>
<comment type="similarity">
    <text evidence="2 12">Belongs to the YME2 family.</text>
</comment>
<keyword evidence="13" id="KW-0175">Coiled coil</keyword>
<keyword evidence="8 12" id="KW-0496">Mitochondrion</keyword>
<keyword evidence="17" id="KW-1185">Reference proteome</keyword>
<comment type="subcellular location">
    <subcellularLocation>
        <location evidence="1 12">Mitochondrion inner membrane</location>
        <topology evidence="1 12">Single-pass membrane protein</topology>
    </subcellularLocation>
</comment>
<evidence type="ECO:0000256" key="12">
    <source>
        <dbReference type="RuleBase" id="RU367108"/>
    </source>
</evidence>
<reference evidence="16 17" key="2">
    <citation type="submission" date="2021-10" db="EMBL/GenBank/DDBJ databases">
        <authorList>
            <person name="Piombo E."/>
        </authorList>
    </citation>
    <scope>NUCLEOTIDE SEQUENCE [LARGE SCALE GENOMIC DNA]</scope>
</reference>
<dbReference type="SUPFAM" id="SSF52540">
    <property type="entry name" value="P-loop containing nucleoside triphosphate hydrolases"/>
    <property type="match status" value="1"/>
</dbReference>
<feature type="coiled-coil region" evidence="13">
    <location>
        <begin position="830"/>
        <end position="857"/>
    </location>
</feature>
<feature type="non-terminal residue" evidence="16">
    <location>
        <position position="1"/>
    </location>
</feature>
<dbReference type="GO" id="GO:0005743">
    <property type="term" value="C:mitochondrial inner membrane"/>
    <property type="evidence" value="ECO:0007669"/>
    <property type="project" value="UniProtKB-SubCell"/>
</dbReference>
<dbReference type="Pfam" id="PF00076">
    <property type="entry name" value="RRM_1"/>
    <property type="match status" value="1"/>
</dbReference>
<accession>A0A9N9ZQJ2</accession>
<keyword evidence="5 12" id="KW-0999">Mitochondrion inner membrane</keyword>
<dbReference type="PANTHER" id="PTHR32198:SF2">
    <property type="entry name" value="MITOCHONDRIAL ESCAPE PROTEIN 2"/>
    <property type="match status" value="1"/>
</dbReference>
<dbReference type="GO" id="GO:0006397">
    <property type="term" value="P:mRNA processing"/>
    <property type="evidence" value="ECO:0007669"/>
    <property type="project" value="UniProtKB-UniRule"/>
</dbReference>
<evidence type="ECO:0000256" key="9">
    <source>
        <dbReference type="ARBA" id="ARBA00023136"/>
    </source>
</evidence>
<keyword evidence="6" id="KW-0809">Transit peptide</keyword>
<evidence type="ECO:0000256" key="5">
    <source>
        <dbReference type="ARBA" id="ARBA00022792"/>
    </source>
</evidence>
<dbReference type="EMBL" id="CABFOC020000097">
    <property type="protein sequence ID" value="CAH0059480.1"/>
    <property type="molecule type" value="Genomic_DNA"/>
</dbReference>
<dbReference type="InterPro" id="IPR035979">
    <property type="entry name" value="RBD_domain_sf"/>
</dbReference>
<dbReference type="Proteomes" id="UP000775872">
    <property type="component" value="Unassembled WGS sequence"/>
</dbReference>
<protein>
    <recommendedName>
        <fullName evidence="3 12">Mitochondrial escape protein 2</fullName>
    </recommendedName>
</protein>
<dbReference type="PANTHER" id="PTHR32198">
    <property type="entry name" value="MITOCHONDRIAL ESCAPE PROTEIN 2"/>
    <property type="match status" value="1"/>
</dbReference>
<dbReference type="Gene3D" id="3.40.50.300">
    <property type="entry name" value="P-loop containing nucleotide triphosphate hydrolases"/>
    <property type="match status" value="1"/>
</dbReference>
<dbReference type="InterPro" id="IPR027417">
    <property type="entry name" value="P-loop_NTPase"/>
</dbReference>
<dbReference type="InterPro" id="IPR039627">
    <property type="entry name" value="Yme2_C"/>
</dbReference>
<gene>
    <name evidence="16" type="ORF">CSOL1703_00011519</name>
</gene>
<keyword evidence="9" id="KW-0472">Membrane</keyword>
<sequence length="862" mass="96655">PAAHGERVAMFRLRGVATATVRPSLATRPRLTSPGLFAFGRRAVAPVRLTSRVWESTASSPKSGEKEDGHIAVKSNESILFFDNIFPLKLSTILNRPWKTNHDVADLLQRFESSSLGTLDPIRLVKTAIPQDMGMKVTEINPRLKDGGAFVKFEHEASLDPAEIEQTLMDKLKANPLRPWFSPFRGIHARLVRGTPWLEDLYRYPSSFVRVEFVTNEPGTTPQELSEETLYQLFRKYGKIADIIPQPQDSKVTPRYAHLSFPLLRDAIMARNCMHGYIVGETVGGGLNGTRLRMSYDKRAKTNSIWDWLTNHPRIVIPVLAALLAGISVIIFDPIRQFFVKLHIQHSFQLSDYKIIKWFKSQTGNFNLGRQNTARDDLKTVWTHRSDLISQLQSWLDGSSDTFIVVMGPKGSGKKEMVMDQGLKGRKNILTIDCRPVIEARGEAGTIRKLANAVGYRPVFSWANSISSLVDLAVQSTTGVKAGFSETLESQLTKILYTTSAALKDVALSRRSKKDKDADLSDDAYLESHPEKRPILVIDNFLHKADDQAVVYEKIAEWAASIVQNKIAHVVFLTNDSSFTKPLSKALPDRVLRELSLGDLDPKVARNFVLGRLNDHEEEVAENESDEKDGQPPKQRRIDYRGLNASIETMGGRLTDLEFLTRRIRAGQSPQEAVEEIVGENATDIVKIFLRGKNGDDEKKWSVQQAWHLIKSLSQGSSLRYNEVVLSAPFSSSLSPGAKDAEAALEDLANAELISINYHLGRPQTIKASKPLNQAAFQLILNDTVLRAKMELANITEMSKVEAKTIETAENELSLLGHLPKQTRETSLRVSYLLKKLESSQQKITDLEREMGELKQILRQEH</sequence>
<name>A0A9N9ZQJ2_9HYPO</name>
<evidence type="ECO:0000256" key="6">
    <source>
        <dbReference type="ARBA" id="ARBA00022946"/>
    </source>
</evidence>
<dbReference type="AlphaFoldDB" id="A0A9N9ZQJ2"/>
<organism evidence="16 17">
    <name type="scientific">Clonostachys solani</name>
    <dbReference type="NCBI Taxonomy" id="160281"/>
    <lineage>
        <taxon>Eukaryota</taxon>
        <taxon>Fungi</taxon>
        <taxon>Dikarya</taxon>
        <taxon>Ascomycota</taxon>
        <taxon>Pezizomycotina</taxon>
        <taxon>Sordariomycetes</taxon>
        <taxon>Hypocreomycetidae</taxon>
        <taxon>Hypocreales</taxon>
        <taxon>Bionectriaceae</taxon>
        <taxon>Clonostachys</taxon>
    </lineage>
</organism>
<dbReference type="InterPro" id="IPR000504">
    <property type="entry name" value="RRM_dom"/>
</dbReference>
<feature type="compositionally biased region" description="Basic and acidic residues" evidence="14">
    <location>
        <begin position="628"/>
        <end position="638"/>
    </location>
</feature>
<evidence type="ECO:0000313" key="17">
    <source>
        <dbReference type="Proteomes" id="UP000775872"/>
    </source>
</evidence>
<feature type="domain" description="RRM" evidence="15">
    <location>
        <begin position="210"/>
        <end position="299"/>
    </location>
</feature>
<dbReference type="GO" id="GO:0003723">
    <property type="term" value="F:RNA binding"/>
    <property type="evidence" value="ECO:0007669"/>
    <property type="project" value="UniProtKB-UniRule"/>
</dbReference>
<dbReference type="InterPro" id="IPR034260">
    <property type="entry name" value="Yme2_RRM"/>
</dbReference>
<evidence type="ECO:0000256" key="11">
    <source>
        <dbReference type="PROSITE-ProRule" id="PRU00176"/>
    </source>
</evidence>
<evidence type="ECO:0000313" key="16">
    <source>
        <dbReference type="EMBL" id="CAH0059480.1"/>
    </source>
</evidence>
<evidence type="ECO:0000256" key="14">
    <source>
        <dbReference type="SAM" id="MobiDB-lite"/>
    </source>
</evidence>
<evidence type="ECO:0000259" key="15">
    <source>
        <dbReference type="PROSITE" id="PS50102"/>
    </source>
</evidence>
<evidence type="ECO:0000256" key="7">
    <source>
        <dbReference type="ARBA" id="ARBA00022989"/>
    </source>
</evidence>
<keyword evidence="7" id="KW-1133">Transmembrane helix</keyword>
<dbReference type="SUPFAM" id="SSF54928">
    <property type="entry name" value="RNA-binding domain, RBD"/>
    <property type="match status" value="1"/>
</dbReference>
<proteinExistence type="inferred from homology"/>
<dbReference type="PROSITE" id="PS50102">
    <property type="entry name" value="RRM"/>
    <property type="match status" value="1"/>
</dbReference>
<evidence type="ECO:0000256" key="4">
    <source>
        <dbReference type="ARBA" id="ARBA00022692"/>
    </source>
</evidence>
<keyword evidence="4" id="KW-0812">Transmembrane</keyword>
<evidence type="ECO:0000256" key="10">
    <source>
        <dbReference type="ARBA" id="ARBA00025276"/>
    </source>
</evidence>